<feature type="compositionally biased region" description="Low complexity" evidence="1">
    <location>
        <begin position="1"/>
        <end position="11"/>
    </location>
</feature>
<dbReference type="AlphaFoldDB" id="A0A8T1W6D2"/>
<dbReference type="Proteomes" id="UP000694044">
    <property type="component" value="Unassembled WGS sequence"/>
</dbReference>
<comment type="caution">
    <text evidence="3">The sequence shown here is derived from an EMBL/GenBank/DDBJ whole genome shotgun (WGS) entry which is preliminary data.</text>
</comment>
<feature type="region of interest" description="Disordered" evidence="1">
    <location>
        <begin position="1"/>
        <end position="33"/>
    </location>
</feature>
<keyword evidence="4" id="KW-1185">Reference proteome</keyword>
<dbReference type="EMBL" id="JAGDFM010000064">
    <property type="protein sequence ID" value="KAG7388238.1"/>
    <property type="molecule type" value="Genomic_DNA"/>
</dbReference>
<feature type="transmembrane region" description="Helical" evidence="2">
    <location>
        <begin position="459"/>
        <end position="484"/>
    </location>
</feature>
<name>A0A8T1W6D2_9STRA</name>
<keyword evidence="2" id="KW-0812">Transmembrane</keyword>
<gene>
    <name evidence="3" type="ORF">PHYPSEUDO_012896</name>
</gene>
<evidence type="ECO:0000256" key="2">
    <source>
        <dbReference type="SAM" id="Phobius"/>
    </source>
</evidence>
<reference evidence="3" key="1">
    <citation type="submission" date="2021-02" db="EMBL/GenBank/DDBJ databases">
        <authorList>
            <person name="Palmer J.M."/>
        </authorList>
    </citation>
    <scope>NUCLEOTIDE SEQUENCE</scope>
    <source>
        <strain evidence="3">SCRP734</strain>
    </source>
</reference>
<feature type="region of interest" description="Disordered" evidence="1">
    <location>
        <begin position="274"/>
        <end position="326"/>
    </location>
</feature>
<dbReference type="OrthoDB" id="10354400at2759"/>
<sequence length="502" mass="55827">MESSVSDSSDSGFAQGDCGNNFSEDGRVDSESQCEEEVQLDGVDFLIQETETIVNVGENTGVSETRPDGDHFDEGQTLELDSNGSSSFLTECTHQQSYDQPGECVGKGIETNQFGTTYVESEANHVQIDIETPHAEIARRAHTGEPLHPRYVSELYTLGDILKGGPGPRLSPKCNQAIQEMATKGTMFNMEILQEIHESRALEFCSQILPTSTVITVPRRYNLQRYGRLWLRARWLRRSQVSVEIAEQASYEEVGLQLNKSICTAASLRLVAIPVTDEDEEEEKREEDEQEQEQTDMNAQKDGGDANEGGGEGGGNDGGAGIADTSQSKVKAKEIAQKGVAGMQIALRMRRQKVDSTLQAIRVKRVMLPTGFFAKLMSTSLSKLMARLPSLLRLEIIRDFFQITVLFFSAMYGPVLDYIKHYRPSSWVLATLTWLRKTYSALAMDASELLDYLTDVMNIAGTGILLFIIVSIHVFFLFVVVRFWRSMPVVKSSTLRSGFFSS</sequence>
<proteinExistence type="predicted"/>
<feature type="compositionally biased region" description="Gly residues" evidence="1">
    <location>
        <begin position="306"/>
        <end position="321"/>
    </location>
</feature>
<protein>
    <submittedName>
        <fullName evidence="3">Uncharacterized protein</fullName>
    </submittedName>
</protein>
<evidence type="ECO:0000256" key="1">
    <source>
        <dbReference type="SAM" id="MobiDB-lite"/>
    </source>
</evidence>
<accession>A0A8T1W6D2</accession>
<keyword evidence="2" id="KW-0472">Membrane</keyword>
<evidence type="ECO:0000313" key="4">
    <source>
        <dbReference type="Proteomes" id="UP000694044"/>
    </source>
</evidence>
<organism evidence="3 4">
    <name type="scientific">Phytophthora pseudosyringae</name>
    <dbReference type="NCBI Taxonomy" id="221518"/>
    <lineage>
        <taxon>Eukaryota</taxon>
        <taxon>Sar</taxon>
        <taxon>Stramenopiles</taxon>
        <taxon>Oomycota</taxon>
        <taxon>Peronosporomycetes</taxon>
        <taxon>Peronosporales</taxon>
        <taxon>Peronosporaceae</taxon>
        <taxon>Phytophthora</taxon>
    </lineage>
</organism>
<evidence type="ECO:0000313" key="3">
    <source>
        <dbReference type="EMBL" id="KAG7388238.1"/>
    </source>
</evidence>
<keyword evidence="2" id="KW-1133">Transmembrane helix</keyword>
<feature type="compositionally biased region" description="Acidic residues" evidence="1">
    <location>
        <begin position="276"/>
        <end position="294"/>
    </location>
</feature>